<dbReference type="InterPro" id="IPR004821">
    <property type="entry name" value="Cyt_trans-like"/>
</dbReference>
<reference evidence="4 5" key="1">
    <citation type="submission" date="2018-02" db="EMBL/GenBank/DDBJ databases">
        <title>novel marine gammaproteobacteria from coastal saline agro ecosystem.</title>
        <authorList>
            <person name="Krishnan R."/>
            <person name="Ramesh Kumar N."/>
        </authorList>
    </citation>
    <scope>NUCLEOTIDE SEQUENCE [LARGE SCALE GENOMIC DNA]</scope>
    <source>
        <strain evidence="4 5">228</strain>
    </source>
</reference>
<dbReference type="PANTHER" id="PTHR43793">
    <property type="entry name" value="FAD SYNTHASE"/>
    <property type="match status" value="1"/>
</dbReference>
<name>A0A2S5KV85_9PROT</name>
<evidence type="ECO:0000256" key="1">
    <source>
        <dbReference type="ARBA" id="ARBA00022679"/>
    </source>
</evidence>
<organism evidence="4 5">
    <name type="scientific">Proteobacteria bacterium 228</name>
    <dbReference type="NCBI Taxonomy" id="2083153"/>
    <lineage>
        <taxon>Bacteria</taxon>
        <taxon>Pseudomonadati</taxon>
        <taxon>Pseudomonadota</taxon>
    </lineage>
</organism>
<dbReference type="OrthoDB" id="9802794at2"/>
<dbReference type="SUPFAM" id="SSF52374">
    <property type="entry name" value="Nucleotidylyl transferase"/>
    <property type="match status" value="1"/>
</dbReference>
<dbReference type="PANTHER" id="PTHR43793:SF1">
    <property type="entry name" value="FAD SYNTHASE"/>
    <property type="match status" value="1"/>
</dbReference>
<dbReference type="SUPFAM" id="SSF48452">
    <property type="entry name" value="TPR-like"/>
    <property type="match status" value="1"/>
</dbReference>
<gene>
    <name evidence="4" type="ORF">C4K68_04030</name>
</gene>
<dbReference type="Pfam" id="PF14559">
    <property type="entry name" value="TPR_19"/>
    <property type="match status" value="1"/>
</dbReference>
<dbReference type="Gene3D" id="1.25.40.10">
    <property type="entry name" value="Tetratricopeptide repeat domain"/>
    <property type="match status" value="1"/>
</dbReference>
<dbReference type="Pfam" id="PF01467">
    <property type="entry name" value="CTP_transf_like"/>
    <property type="match status" value="1"/>
</dbReference>
<evidence type="ECO:0000313" key="4">
    <source>
        <dbReference type="EMBL" id="PPC78680.1"/>
    </source>
</evidence>
<dbReference type="InterPro" id="IPR050385">
    <property type="entry name" value="Archaeal_FAD_synthase"/>
</dbReference>
<protein>
    <submittedName>
        <fullName evidence="4">Cytidyltransferase</fullName>
    </submittedName>
</protein>
<evidence type="ECO:0000259" key="3">
    <source>
        <dbReference type="Pfam" id="PF01467"/>
    </source>
</evidence>
<proteinExistence type="predicted"/>
<keyword evidence="1" id="KW-0808">Transferase</keyword>
<keyword evidence="2" id="KW-0548">Nucleotidyltransferase</keyword>
<dbReference type="EMBL" id="PRLP01000012">
    <property type="protein sequence ID" value="PPC78680.1"/>
    <property type="molecule type" value="Genomic_DNA"/>
</dbReference>
<dbReference type="InterPro" id="IPR011990">
    <property type="entry name" value="TPR-like_helical_dom_sf"/>
</dbReference>
<evidence type="ECO:0000313" key="5">
    <source>
        <dbReference type="Proteomes" id="UP000238196"/>
    </source>
</evidence>
<dbReference type="NCBIfam" id="TIGR00125">
    <property type="entry name" value="cyt_tran_rel"/>
    <property type="match status" value="1"/>
</dbReference>
<comment type="caution">
    <text evidence="4">The sequence shown here is derived from an EMBL/GenBank/DDBJ whole genome shotgun (WGS) entry which is preliminary data.</text>
</comment>
<feature type="domain" description="Cytidyltransferase-like" evidence="3">
    <location>
        <begin position="365"/>
        <end position="496"/>
    </location>
</feature>
<dbReference type="GO" id="GO:0016779">
    <property type="term" value="F:nucleotidyltransferase activity"/>
    <property type="evidence" value="ECO:0007669"/>
    <property type="project" value="UniProtKB-KW"/>
</dbReference>
<sequence length="501" mass="55707">MADKQFDIPLQQAMTLLEQGQTAQAEALLQALAQQHPDQLQLRLHLAQVALKSGKGAAHIDVLQEVAASHPFIADGYFILGQCLQQAGRLPEAVSAFYHALQSRWGAHEQLEQAPALTLQESPSTADTGQDGEIALRLLWQVLAQLRQAGMAAFPMAGSLLGLEREGKLLANDVDVDIGVDWQQMSQVIALLKGQGWHEVERSYDLINPRCLVHPSGVAMDLCGFATDEKTGGVISGLWMKDVPFHWNRITRFPAVTLTARESPGGTISYPTAPEQILTAMYGEGWRQPDRHFDTIICAHNLQGFSWLTRCYAYGRLYNYWTLNKAEKCQRLLQTLVEKQPNDPLLRRLLIHFTAQLTEPHRVLALGCFDMLHIGHMNYLRYARAQGSSLIVGVAPDAICFSNKGYCPVQTDDERMAFIRTLEFVEEVMIVQQPMASGEPAAAWINSLQVKTVVCGGEWQGSERWNRLEQLLGGYGINVIYAPATPGVSSTLLKQRVKKQQ</sequence>
<accession>A0A2S5KV85</accession>
<dbReference type="AlphaFoldDB" id="A0A2S5KV85"/>
<dbReference type="Proteomes" id="UP000238196">
    <property type="component" value="Unassembled WGS sequence"/>
</dbReference>
<evidence type="ECO:0000256" key="2">
    <source>
        <dbReference type="ARBA" id="ARBA00022695"/>
    </source>
</evidence>
<dbReference type="InterPro" id="IPR014729">
    <property type="entry name" value="Rossmann-like_a/b/a_fold"/>
</dbReference>
<dbReference type="Gene3D" id="3.40.50.620">
    <property type="entry name" value="HUPs"/>
    <property type="match status" value="1"/>
</dbReference>